<feature type="chain" id="PRO_5019061178" description="Phytosulfokine-beta" evidence="1">
    <location>
        <begin position="27"/>
        <end position="81"/>
    </location>
</feature>
<sequence length="81" mass="8657">MRPSKSALFLFLILIIMNGMICVVQGEEAVNSEVVVVDSGSGGSATIRRGGCDLECKEGNDDGSQEAILENEDYVYTNSLP</sequence>
<evidence type="ECO:0000313" key="2">
    <source>
        <dbReference type="EMBL" id="RYQ84725.1"/>
    </source>
</evidence>
<dbReference type="AlphaFoldDB" id="A0A444X4X6"/>
<reference evidence="2 3" key="1">
    <citation type="submission" date="2019-01" db="EMBL/GenBank/DDBJ databases">
        <title>Sequencing of cultivated peanut Arachis hypogaea provides insights into genome evolution and oil improvement.</title>
        <authorList>
            <person name="Chen X."/>
        </authorList>
    </citation>
    <scope>NUCLEOTIDE SEQUENCE [LARGE SCALE GENOMIC DNA]</scope>
    <source>
        <strain evidence="3">cv. Fuhuasheng</strain>
        <tissue evidence="2">Leaves</tissue>
    </source>
</reference>
<evidence type="ECO:0000313" key="3">
    <source>
        <dbReference type="Proteomes" id="UP000289738"/>
    </source>
</evidence>
<feature type="signal peptide" evidence="1">
    <location>
        <begin position="1"/>
        <end position="26"/>
    </location>
</feature>
<evidence type="ECO:0008006" key="4">
    <source>
        <dbReference type="Google" id="ProtNLM"/>
    </source>
</evidence>
<dbReference type="Proteomes" id="UP000289738">
    <property type="component" value="Chromosome B10"/>
</dbReference>
<accession>A0A444X4X6</accession>
<keyword evidence="1" id="KW-0732">Signal</keyword>
<evidence type="ECO:0000256" key="1">
    <source>
        <dbReference type="SAM" id="SignalP"/>
    </source>
</evidence>
<comment type="caution">
    <text evidence="2">The sequence shown here is derived from an EMBL/GenBank/DDBJ whole genome shotgun (WGS) entry which is preliminary data.</text>
</comment>
<dbReference type="EMBL" id="SDMP01000020">
    <property type="protein sequence ID" value="RYQ84725.1"/>
    <property type="molecule type" value="Genomic_DNA"/>
</dbReference>
<dbReference type="Gramene" id="arahy.Tifrunner.gnm2.ann2.Ah20g319500.1">
    <property type="protein sequence ID" value="arahy.Tifrunner.gnm2.ann2.Ah20g319500.1-CDS"/>
    <property type="gene ID" value="arahy.Tifrunner.gnm2.ann2.Ah20g319500"/>
</dbReference>
<proteinExistence type="predicted"/>
<organism evidence="2 3">
    <name type="scientific">Arachis hypogaea</name>
    <name type="common">Peanut</name>
    <dbReference type="NCBI Taxonomy" id="3818"/>
    <lineage>
        <taxon>Eukaryota</taxon>
        <taxon>Viridiplantae</taxon>
        <taxon>Streptophyta</taxon>
        <taxon>Embryophyta</taxon>
        <taxon>Tracheophyta</taxon>
        <taxon>Spermatophyta</taxon>
        <taxon>Magnoliopsida</taxon>
        <taxon>eudicotyledons</taxon>
        <taxon>Gunneridae</taxon>
        <taxon>Pentapetalae</taxon>
        <taxon>rosids</taxon>
        <taxon>fabids</taxon>
        <taxon>Fabales</taxon>
        <taxon>Fabaceae</taxon>
        <taxon>Papilionoideae</taxon>
        <taxon>50 kb inversion clade</taxon>
        <taxon>dalbergioids sensu lato</taxon>
        <taxon>Dalbergieae</taxon>
        <taxon>Pterocarpus clade</taxon>
        <taxon>Arachis</taxon>
    </lineage>
</organism>
<name>A0A444X4X6_ARAHY</name>
<protein>
    <recommendedName>
        <fullName evidence="4">Phytosulfokine-beta</fullName>
    </recommendedName>
</protein>
<keyword evidence="3" id="KW-1185">Reference proteome</keyword>
<gene>
    <name evidence="2" type="ORF">Ahy_B10g104200</name>
</gene>